<dbReference type="SUPFAM" id="SSF81606">
    <property type="entry name" value="PP2C-like"/>
    <property type="match status" value="1"/>
</dbReference>
<dbReference type="AlphaFoldDB" id="A0A3P3YMZ5"/>
<dbReference type="Pfam" id="PF00481">
    <property type="entry name" value="PP2C"/>
    <property type="match status" value="1"/>
</dbReference>
<protein>
    <recommendedName>
        <fullName evidence="1">PPM-type phosphatase domain-containing protein</fullName>
    </recommendedName>
</protein>
<dbReference type="InterPro" id="IPR001932">
    <property type="entry name" value="PPM-type_phosphatase-like_dom"/>
</dbReference>
<keyword evidence="2" id="KW-0496">Mitochondrion</keyword>
<sequence>MPLRAPADDSYWNDVASQIRTRFGKVTWFAVYDGHVTHKIARLAAHYTPYVLAKSIAEHHDTDLPVILKGLPREVHHIVKRQAIEGHGMDVRDAGGTTATMAVVTDRHVHIAAIGDSLGLIHTSTGYVSSVPQSMDTLPWDVEEEFNKANMLYGDLAGCSSYERKATAGRDNRVGITGLRMYGSIGDYHCDMDVVNAMVKYHKGDFDPNDPDVKMLCSLTKDHRDTWRDFVPFPGPFRLMTSDLFRREPDSIVSALVALEK</sequence>
<dbReference type="InterPro" id="IPR036457">
    <property type="entry name" value="PPM-type-like_dom_sf"/>
</dbReference>
<name>A0A3P3YMZ5_PLABS</name>
<evidence type="ECO:0000259" key="1">
    <source>
        <dbReference type="PROSITE" id="PS51746"/>
    </source>
</evidence>
<gene>
    <name evidence="2" type="ORF">PLBR_LOCUS8365</name>
</gene>
<dbReference type="EMBL" id="OVEO01000016">
    <property type="protein sequence ID" value="SPR01150.1"/>
    <property type="molecule type" value="Genomic_DNA"/>
</dbReference>
<feature type="domain" description="PPM-type phosphatase" evidence="1">
    <location>
        <begin position="3"/>
        <end position="261"/>
    </location>
</feature>
<evidence type="ECO:0000313" key="2">
    <source>
        <dbReference type="EMBL" id="SPR01150.1"/>
    </source>
</evidence>
<dbReference type="PROSITE" id="PS51746">
    <property type="entry name" value="PPM_2"/>
    <property type="match status" value="1"/>
</dbReference>
<organism evidence="2 3">
    <name type="scientific">Plasmodiophora brassicae</name>
    <name type="common">Clubroot disease agent</name>
    <dbReference type="NCBI Taxonomy" id="37360"/>
    <lineage>
        <taxon>Eukaryota</taxon>
        <taxon>Sar</taxon>
        <taxon>Rhizaria</taxon>
        <taxon>Endomyxa</taxon>
        <taxon>Phytomyxea</taxon>
        <taxon>Plasmodiophorida</taxon>
        <taxon>Plasmodiophoridae</taxon>
        <taxon>Plasmodiophora</taxon>
    </lineage>
</organism>
<reference evidence="2 3" key="1">
    <citation type="submission" date="2018-03" db="EMBL/GenBank/DDBJ databases">
        <authorList>
            <person name="Fogelqvist J."/>
        </authorList>
    </citation>
    <scope>NUCLEOTIDE SEQUENCE [LARGE SCALE GENOMIC DNA]</scope>
</reference>
<geneLocation type="mitochondrion" evidence="2"/>
<evidence type="ECO:0000313" key="3">
    <source>
        <dbReference type="Proteomes" id="UP000290189"/>
    </source>
</evidence>
<dbReference type="Proteomes" id="UP000290189">
    <property type="component" value="Unassembled WGS sequence"/>
</dbReference>
<proteinExistence type="predicted"/>
<dbReference type="Gene3D" id="3.60.40.10">
    <property type="entry name" value="PPM-type phosphatase domain"/>
    <property type="match status" value="1"/>
</dbReference>
<accession>A0A3P3YMZ5</accession>